<dbReference type="OrthoDB" id="9780518at2"/>
<dbReference type="InterPro" id="IPR050766">
    <property type="entry name" value="Bact_Lucif_Oxidored"/>
</dbReference>
<evidence type="ECO:0000313" key="3">
    <source>
        <dbReference type="EMBL" id="TMN21559.1"/>
    </source>
</evidence>
<dbReference type="EMBL" id="VCIA01000001">
    <property type="protein sequence ID" value="TMN21559.1"/>
    <property type="molecule type" value="Genomic_DNA"/>
</dbReference>
<dbReference type="PANTHER" id="PTHR30137:SF6">
    <property type="entry name" value="LUCIFERASE-LIKE MONOOXYGENASE"/>
    <property type="match status" value="1"/>
</dbReference>
<sequence length="345" mass="38334">MRTNTNENDFKLSVLDLATIYNGESVTQTLQNSTELVQLADKLGYTRYWFAEHHNTKHQISTSPDLLAAHAAAVTEHIRIGSGGVMLPNHSPLKVVENFSLLEALHPGRIDLGMGRAPGTDGMTALALRRSREAVNSDQSGELLNELLAYFTGNFPDDHPFGKITPTPDRSLRPELFMLGSSDGGMKMASQLGLGYAFAAQINPDWADPVLQNYRKQFQPSEFLAEPYSILSIVVVCAETDEEAAYYAGPAELQWVRWGTGQFQFAPPTLEEAAAHTYTQEEEMVRQQNKGRFIIGSVDTVKEQILQLKEDAQIDELMVLNMISDKEARNKSFSLLADAFQLTNH</sequence>
<dbReference type="SUPFAM" id="SSF51679">
    <property type="entry name" value="Bacterial luciferase-like"/>
    <property type="match status" value="1"/>
</dbReference>
<reference evidence="4 6" key="2">
    <citation type="submission" date="2019-07" db="EMBL/GenBank/DDBJ databases">
        <title>Genomic analysis of Lentibacillus sp. NKC851-2.</title>
        <authorList>
            <person name="Oh Y.J."/>
        </authorList>
    </citation>
    <scope>NUCLEOTIDE SEQUENCE [LARGE SCALE GENOMIC DNA]</scope>
    <source>
        <strain evidence="4 6">NKC851-2</strain>
    </source>
</reference>
<protein>
    <submittedName>
        <fullName evidence="4">LLM class flavin-dependent oxidoreductase</fullName>
    </submittedName>
</protein>
<dbReference type="Pfam" id="PF00296">
    <property type="entry name" value="Bac_luciferase"/>
    <property type="match status" value="1"/>
</dbReference>
<evidence type="ECO:0000256" key="1">
    <source>
        <dbReference type="ARBA" id="ARBA00007789"/>
    </source>
</evidence>
<dbReference type="RefSeq" id="WP_138602084.1">
    <property type="nucleotide sequence ID" value="NZ_VCIA01000001.1"/>
</dbReference>
<dbReference type="Gene3D" id="3.20.20.30">
    <property type="entry name" value="Luciferase-like domain"/>
    <property type="match status" value="1"/>
</dbReference>
<feature type="domain" description="Luciferase-like" evidence="2">
    <location>
        <begin position="17"/>
        <end position="310"/>
    </location>
</feature>
<dbReference type="FunFam" id="3.20.20.30:FF:000002">
    <property type="entry name" value="LLM class flavin-dependent oxidoreductase"/>
    <property type="match status" value="1"/>
</dbReference>
<dbReference type="EMBL" id="VJMZ01000001">
    <property type="protein sequence ID" value="TRM10460.1"/>
    <property type="molecule type" value="Genomic_DNA"/>
</dbReference>
<gene>
    <name evidence="3" type="ORF">FFL34_05125</name>
    <name evidence="4" type="ORF">FH966_01275</name>
</gene>
<dbReference type="Proteomes" id="UP000319280">
    <property type="component" value="Unassembled WGS sequence"/>
</dbReference>
<dbReference type="AlphaFoldDB" id="A0A549YEZ0"/>
<name>A0A549YEZ0_9BACI</name>
<accession>A0A549YEZ0</accession>
<dbReference type="GO" id="GO:0016705">
    <property type="term" value="F:oxidoreductase activity, acting on paired donors, with incorporation or reduction of molecular oxygen"/>
    <property type="evidence" value="ECO:0007669"/>
    <property type="project" value="InterPro"/>
</dbReference>
<dbReference type="Proteomes" id="UP000306980">
    <property type="component" value="Unassembled WGS sequence"/>
</dbReference>
<organism evidence="4 6">
    <name type="scientific">Lentibacillus cibarius</name>
    <dbReference type="NCBI Taxonomy" id="2583219"/>
    <lineage>
        <taxon>Bacteria</taxon>
        <taxon>Bacillati</taxon>
        <taxon>Bacillota</taxon>
        <taxon>Bacilli</taxon>
        <taxon>Bacillales</taxon>
        <taxon>Bacillaceae</taxon>
        <taxon>Lentibacillus</taxon>
    </lineage>
</organism>
<evidence type="ECO:0000313" key="6">
    <source>
        <dbReference type="Proteomes" id="UP000319280"/>
    </source>
</evidence>
<dbReference type="GO" id="GO:0005829">
    <property type="term" value="C:cytosol"/>
    <property type="evidence" value="ECO:0007669"/>
    <property type="project" value="TreeGrafter"/>
</dbReference>
<comment type="similarity">
    <text evidence="1">To bacterial alkanal monooxygenase alpha and beta chains.</text>
</comment>
<evidence type="ECO:0000313" key="5">
    <source>
        <dbReference type="Proteomes" id="UP000306980"/>
    </source>
</evidence>
<keyword evidence="6" id="KW-1185">Reference proteome</keyword>
<comment type="caution">
    <text evidence="4">The sequence shown here is derived from an EMBL/GenBank/DDBJ whole genome shotgun (WGS) entry which is preliminary data.</text>
</comment>
<dbReference type="NCBIfam" id="TIGR03558">
    <property type="entry name" value="oxido_grp_1"/>
    <property type="match status" value="1"/>
</dbReference>
<evidence type="ECO:0000259" key="2">
    <source>
        <dbReference type="Pfam" id="PF00296"/>
    </source>
</evidence>
<dbReference type="CDD" id="cd00347">
    <property type="entry name" value="Flavin_utilizing_monoxygenases"/>
    <property type="match status" value="1"/>
</dbReference>
<dbReference type="InterPro" id="IPR036661">
    <property type="entry name" value="Luciferase-like_sf"/>
</dbReference>
<proteinExistence type="predicted"/>
<dbReference type="InterPro" id="IPR011251">
    <property type="entry name" value="Luciferase-like_dom"/>
</dbReference>
<evidence type="ECO:0000313" key="4">
    <source>
        <dbReference type="EMBL" id="TRM10460.1"/>
    </source>
</evidence>
<dbReference type="PANTHER" id="PTHR30137">
    <property type="entry name" value="LUCIFERASE-LIKE MONOOXYGENASE"/>
    <property type="match status" value="1"/>
</dbReference>
<accession>A0A5S3QIK4</accession>
<reference evidence="3 5" key="1">
    <citation type="submission" date="2019-05" db="EMBL/GenBank/DDBJ databases">
        <title>Genomic analysis of Lentibacillus sp. NKC220-2.</title>
        <authorList>
            <person name="Oh Y.J."/>
        </authorList>
    </citation>
    <scope>NUCLEOTIDE SEQUENCE [LARGE SCALE GENOMIC DNA]</scope>
    <source>
        <strain evidence="3 5">NKC220-2</strain>
    </source>
</reference>
<dbReference type="InterPro" id="IPR019949">
    <property type="entry name" value="CmoO-like"/>
</dbReference>